<dbReference type="InterPro" id="IPR038576">
    <property type="entry name" value="Methyltransf_Zn-bd_dom_put_sf"/>
</dbReference>
<dbReference type="CDD" id="cd02440">
    <property type="entry name" value="AdoMet_MTases"/>
    <property type="match status" value="1"/>
</dbReference>
<keyword evidence="3" id="KW-0808">Transferase</keyword>
<dbReference type="PANTHER" id="PTHR43861">
    <property type="entry name" value="TRANS-ACONITATE 2-METHYLTRANSFERASE-RELATED"/>
    <property type="match status" value="1"/>
</dbReference>
<dbReference type="Gene3D" id="6.20.50.110">
    <property type="entry name" value="Methyltransferase, zinc-binding domain"/>
    <property type="match status" value="1"/>
</dbReference>
<proteinExistence type="predicted"/>
<evidence type="ECO:0000259" key="1">
    <source>
        <dbReference type="Pfam" id="PF08421"/>
    </source>
</evidence>
<dbReference type="InterPro" id="IPR013691">
    <property type="entry name" value="MeTrfase_14"/>
</dbReference>
<dbReference type="InterPro" id="IPR013630">
    <property type="entry name" value="Methyltransf_Zn-bd_dom_put"/>
</dbReference>
<reference evidence="3" key="1">
    <citation type="submission" date="2020-09" db="EMBL/GenBank/DDBJ databases">
        <title>Pelagicoccus enzymogenes sp. nov. with an EPS production, isolated from marine sediment.</title>
        <authorList>
            <person name="Feng X."/>
        </authorList>
    </citation>
    <scope>NUCLEOTIDE SEQUENCE</scope>
    <source>
        <strain evidence="3">NFK12</strain>
    </source>
</reference>
<dbReference type="RefSeq" id="WP_191618294.1">
    <property type="nucleotide sequence ID" value="NZ_JACYFG010000040.1"/>
</dbReference>
<dbReference type="Pfam" id="PF08421">
    <property type="entry name" value="Methyltransf_13"/>
    <property type="match status" value="1"/>
</dbReference>
<keyword evidence="4" id="KW-1185">Reference proteome</keyword>
<dbReference type="PANTHER" id="PTHR43861:SF5">
    <property type="entry name" value="BLL5978 PROTEIN"/>
    <property type="match status" value="1"/>
</dbReference>
<dbReference type="Pfam" id="PF13489">
    <property type="entry name" value="Methyltransf_23"/>
    <property type="match status" value="1"/>
</dbReference>
<evidence type="ECO:0000313" key="3">
    <source>
        <dbReference type="EMBL" id="MBD5781193.1"/>
    </source>
</evidence>
<keyword evidence="3" id="KW-0489">Methyltransferase</keyword>
<dbReference type="Pfam" id="PF08484">
    <property type="entry name" value="Methyltransf_14"/>
    <property type="match status" value="1"/>
</dbReference>
<name>A0A927F9X8_9BACT</name>
<accession>A0A927F9X8</accession>
<gene>
    <name evidence="3" type="ORF">IEN85_16960</name>
</gene>
<feature type="domain" description="C-methyltransferase" evidence="2">
    <location>
        <begin position="264"/>
        <end position="419"/>
    </location>
</feature>
<dbReference type="GO" id="GO:0032259">
    <property type="term" value="P:methylation"/>
    <property type="evidence" value="ECO:0007669"/>
    <property type="project" value="UniProtKB-KW"/>
</dbReference>
<dbReference type="GO" id="GO:0008168">
    <property type="term" value="F:methyltransferase activity"/>
    <property type="evidence" value="ECO:0007669"/>
    <property type="project" value="UniProtKB-KW"/>
</dbReference>
<feature type="domain" description="Methyltransferase putative zinc binding" evidence="1">
    <location>
        <begin position="23"/>
        <end position="84"/>
    </location>
</feature>
<evidence type="ECO:0000313" key="4">
    <source>
        <dbReference type="Proteomes" id="UP000622317"/>
    </source>
</evidence>
<dbReference type="Gene3D" id="3.40.50.150">
    <property type="entry name" value="Vaccinia Virus protein VP39"/>
    <property type="match status" value="1"/>
</dbReference>
<evidence type="ECO:0000259" key="2">
    <source>
        <dbReference type="Pfam" id="PF08484"/>
    </source>
</evidence>
<dbReference type="InterPro" id="IPR029063">
    <property type="entry name" value="SAM-dependent_MTases_sf"/>
</dbReference>
<comment type="caution">
    <text evidence="3">The sequence shown here is derived from an EMBL/GenBank/DDBJ whole genome shotgun (WGS) entry which is preliminary data.</text>
</comment>
<dbReference type="Gene3D" id="3.40.50.720">
    <property type="entry name" value="NAD(P)-binding Rossmann-like Domain"/>
    <property type="match status" value="1"/>
</dbReference>
<sequence>MDQETISQSDTDVFNERCAKARCRCCDTVGLKPVLDLGMMPPSDRILKKEQLDEEERKFPLDVGFCPDCALLQILETVDPKFLFGPDYMYFSSFSQSWLDHCRANALDLIEKRGLDGSSLVVELASNDGYLLKNFVEKGVPVLGIDPAPRQAEAAEKIGVPTLNDFFSLEVAEKLTAEGKQADVIIGNNVLAHVADTHGVVEGIARLLKPTGVVAIEAPYVRDLVDHCEFDTIYHEHLCYFSLTSIDHLMRRHGLYLNDAKRLPTHGGSVRYYIEKVERPTENLKKLLAEEKEVGIDKLPYYQDFASRVQVIRQELSELVGKLRADGKRVAAYGAAAKGTIMLNAAGLNSESIEYVVDRNVHKHGWFMPGVHVEILEVEKLLEDQPDYVVLLPWNFSEEILEQQAEYRKRGGKFIVPVPSVRIV</sequence>
<organism evidence="3 4">
    <name type="scientific">Pelagicoccus enzymogenes</name>
    <dbReference type="NCBI Taxonomy" id="2773457"/>
    <lineage>
        <taxon>Bacteria</taxon>
        <taxon>Pseudomonadati</taxon>
        <taxon>Verrucomicrobiota</taxon>
        <taxon>Opitutia</taxon>
        <taxon>Puniceicoccales</taxon>
        <taxon>Pelagicoccaceae</taxon>
        <taxon>Pelagicoccus</taxon>
    </lineage>
</organism>
<dbReference type="Gene3D" id="6.10.250.3100">
    <property type="match status" value="1"/>
</dbReference>
<dbReference type="AlphaFoldDB" id="A0A927F9X8"/>
<dbReference type="SUPFAM" id="SSF53335">
    <property type="entry name" value="S-adenosyl-L-methionine-dependent methyltransferases"/>
    <property type="match status" value="1"/>
</dbReference>
<dbReference type="Proteomes" id="UP000622317">
    <property type="component" value="Unassembled WGS sequence"/>
</dbReference>
<protein>
    <submittedName>
        <fullName evidence="3">Class I SAM-dependent methyltransferase</fullName>
    </submittedName>
</protein>
<dbReference type="EMBL" id="JACYFG010000040">
    <property type="protein sequence ID" value="MBD5781193.1"/>
    <property type="molecule type" value="Genomic_DNA"/>
</dbReference>